<feature type="domain" description="DUF577" evidence="1">
    <location>
        <begin position="109"/>
        <end position="280"/>
    </location>
</feature>
<dbReference type="PANTHER" id="PTHR31861:SF21">
    <property type="entry name" value="DUF577 DOMAIN-CONTAINING PROTEIN-RELATED"/>
    <property type="match status" value="1"/>
</dbReference>
<dbReference type="SUPFAM" id="SSF48371">
    <property type="entry name" value="ARM repeat"/>
    <property type="match status" value="1"/>
</dbReference>
<feature type="domain" description="DUF577" evidence="1">
    <location>
        <begin position="392"/>
        <end position="560"/>
    </location>
</feature>
<gene>
    <name evidence="2" type="ORF">DARMORV10_C03P72760.1</name>
</gene>
<protein>
    <submittedName>
        <fullName evidence="2">(rape) hypothetical protein</fullName>
    </submittedName>
</protein>
<proteinExistence type="predicted"/>
<dbReference type="PANTHER" id="PTHR31861">
    <property type="entry name" value="OS10G0507500 PROTEIN"/>
    <property type="match status" value="1"/>
</dbReference>
<reference evidence="2" key="1">
    <citation type="submission" date="2021-01" db="EMBL/GenBank/DDBJ databases">
        <authorList>
            <consortium name="Genoscope - CEA"/>
            <person name="William W."/>
        </authorList>
    </citation>
    <scope>NUCLEOTIDE SEQUENCE</scope>
</reference>
<dbReference type="Pfam" id="PF04510">
    <property type="entry name" value="DUF577"/>
    <property type="match status" value="2"/>
</dbReference>
<dbReference type="EMBL" id="HG994367">
    <property type="protein sequence ID" value="CAF1709111.1"/>
    <property type="molecule type" value="Genomic_DNA"/>
</dbReference>
<evidence type="ECO:0000313" key="2">
    <source>
        <dbReference type="EMBL" id="CAF1709111.1"/>
    </source>
</evidence>
<dbReference type="AlphaFoldDB" id="A0A816IG39"/>
<organism evidence="2">
    <name type="scientific">Brassica napus</name>
    <name type="common">Rape</name>
    <dbReference type="NCBI Taxonomy" id="3708"/>
    <lineage>
        <taxon>Eukaryota</taxon>
        <taxon>Viridiplantae</taxon>
        <taxon>Streptophyta</taxon>
        <taxon>Embryophyta</taxon>
        <taxon>Tracheophyta</taxon>
        <taxon>Spermatophyta</taxon>
        <taxon>Magnoliopsida</taxon>
        <taxon>eudicotyledons</taxon>
        <taxon>Gunneridae</taxon>
        <taxon>Pentapetalae</taxon>
        <taxon>rosids</taxon>
        <taxon>malvids</taxon>
        <taxon>Brassicales</taxon>
        <taxon>Brassicaceae</taxon>
        <taxon>Brassiceae</taxon>
        <taxon>Brassica</taxon>
    </lineage>
</organism>
<evidence type="ECO:0000259" key="1">
    <source>
        <dbReference type="Pfam" id="PF04510"/>
    </source>
</evidence>
<accession>A0A816IG39</accession>
<dbReference type="Proteomes" id="UP001295469">
    <property type="component" value="Chromosome C03"/>
</dbReference>
<name>A0A816IG39_BRANA</name>
<sequence length="617" mass="70649">MNTRLHGQKMAESSLLMFSARDLLATPSHEGLAYFVEKLFKPHETYEYQNAQALYKFCVVNFSNCLTLMLLKVYLHSPDDLIRFRAISLLSEALTGLRNRSFELSPVALDVIKPLLVSCLTMPEAKKPDTKMLRRIVSCVARNAMKLDPHGWDELGDCMLTLVNTDPVRAFNVFLDLPQLHVGFINRFFKHLIEEIEDVLLLNDEQDTDEEYWSLALETAVKLGIQLSNSEKGLDVARVILDTVLKSANLLVRKGEEQLLQRGLAHLVKFLALDANTCRYGRNQCGFLSEFAFKISRIGTHTKEAAMKINQMVTKLESHVSDQAFKLSPSQGFDHDLYNKLKTISAVEILRMVASTTMDDKSREIAIGRLHDMLCDHTSKRAEIDVLEVIQFKKPLMSCLTEVGVTENTFKILGKVVFHVALELLSYQEDKWFELWDYIASECSTQFERTVYIFQCLTMMSDDNEYVIHAVDKLLLEIRTRLNPPGELLVDNSSWVLAFVGGFCAAIHLLELYTKSVAETVDKMVDSVRELVERGMEVGLVRRAFTDLESVVKKQVEWYDGNEYKFIKALLWKLYEIKGLRMESRMVLWRINVVLEKGTPNVDKELPERVLHSNLIE</sequence>
<dbReference type="InterPro" id="IPR016024">
    <property type="entry name" value="ARM-type_fold"/>
</dbReference>
<dbReference type="InterPro" id="IPR007598">
    <property type="entry name" value="DUF577"/>
</dbReference>